<evidence type="ECO:0000313" key="3">
    <source>
        <dbReference type="Proteomes" id="UP001065682"/>
    </source>
</evidence>
<reference evidence="2" key="1">
    <citation type="submission" date="2019-06" db="EMBL/GenBank/DDBJ databases">
        <title>Methanoculleus strain from Tamsui River, Taipei, Taiwan.</title>
        <authorList>
            <person name="You Y.-T."/>
            <person name="Chen S.-C."/>
            <person name="Lai S.-J."/>
            <person name="Lee Y.-C."/>
            <person name="Lai M.-C."/>
        </authorList>
    </citation>
    <scope>NUCLEOTIDE SEQUENCE</scope>
    <source>
        <strain evidence="2">Afa-1</strain>
    </source>
</reference>
<dbReference type="Proteomes" id="UP001065682">
    <property type="component" value="Unassembled WGS sequence"/>
</dbReference>
<sequence length="180" mass="19215">MKPGQLIASSAVFFFLWATMAVTLATRGAVGSRTVVFALSLISLAGSVEFLRAMQQESPRWRRGIPFVAVCAALVLWTGVVAWAVPYYLADPAFLMMFLLPPAAALLLSSFPDGCRDGVRMPIIVVAVLGMVSLFLAFNAFFVPPPVPAPGVMEFVGPLYALLLMPLVGLLLILAGVACR</sequence>
<keyword evidence="3" id="KW-1185">Reference proteome</keyword>
<evidence type="ECO:0000256" key="1">
    <source>
        <dbReference type="SAM" id="Phobius"/>
    </source>
</evidence>
<evidence type="ECO:0000313" key="2">
    <source>
        <dbReference type="EMBL" id="MCT8336644.1"/>
    </source>
</evidence>
<dbReference type="RefSeq" id="WP_261596711.1">
    <property type="nucleotide sequence ID" value="NZ_VHLL01000002.1"/>
</dbReference>
<proteinExistence type="predicted"/>
<keyword evidence="1" id="KW-0472">Membrane</keyword>
<organism evidence="2 3">
    <name type="scientific">Methanoculleus formosensis</name>
    <dbReference type="NCBI Taxonomy" id="2590886"/>
    <lineage>
        <taxon>Archaea</taxon>
        <taxon>Methanobacteriati</taxon>
        <taxon>Methanobacteriota</taxon>
        <taxon>Stenosarchaea group</taxon>
        <taxon>Methanomicrobia</taxon>
        <taxon>Methanomicrobiales</taxon>
        <taxon>Methanomicrobiaceae</taxon>
        <taxon>Methanoculleus</taxon>
    </lineage>
</organism>
<protein>
    <submittedName>
        <fullName evidence="2">Uncharacterized protein</fullName>
    </submittedName>
</protein>
<feature type="transmembrane region" description="Helical" evidence="1">
    <location>
        <begin position="123"/>
        <end position="143"/>
    </location>
</feature>
<dbReference type="AlphaFoldDB" id="A0A9E5DDJ3"/>
<accession>A0A9E5DDJ3</accession>
<dbReference type="EMBL" id="VHLL01000002">
    <property type="protein sequence ID" value="MCT8336644.1"/>
    <property type="molecule type" value="Genomic_DNA"/>
</dbReference>
<keyword evidence="1" id="KW-0812">Transmembrane</keyword>
<keyword evidence="1" id="KW-1133">Transmembrane helix</keyword>
<feature type="transmembrane region" description="Helical" evidence="1">
    <location>
        <begin position="65"/>
        <end position="87"/>
    </location>
</feature>
<feature type="transmembrane region" description="Helical" evidence="1">
    <location>
        <begin position="155"/>
        <end position="179"/>
    </location>
</feature>
<feature type="transmembrane region" description="Helical" evidence="1">
    <location>
        <begin position="35"/>
        <end position="53"/>
    </location>
</feature>
<comment type="caution">
    <text evidence="2">The sequence shown here is derived from an EMBL/GenBank/DDBJ whole genome shotgun (WGS) entry which is preliminary data.</text>
</comment>
<feature type="transmembrane region" description="Helical" evidence="1">
    <location>
        <begin position="93"/>
        <end position="111"/>
    </location>
</feature>
<name>A0A9E5DDJ3_9EURY</name>
<gene>
    <name evidence="2" type="ORF">FKB36_03815</name>
</gene>